<keyword evidence="1" id="KW-0677">Repeat</keyword>
<dbReference type="InterPro" id="IPR002486">
    <property type="entry name" value="Col_cuticle_N"/>
</dbReference>
<name>A0A368GX83_ANCCA</name>
<evidence type="ECO:0000256" key="2">
    <source>
        <dbReference type="SAM" id="Phobius"/>
    </source>
</evidence>
<evidence type="ECO:0000313" key="5">
    <source>
        <dbReference type="Proteomes" id="UP000252519"/>
    </source>
</evidence>
<keyword evidence="2" id="KW-1133">Transmembrane helix</keyword>
<evidence type="ECO:0000256" key="1">
    <source>
        <dbReference type="ARBA" id="ARBA00022737"/>
    </source>
</evidence>
<keyword evidence="2" id="KW-0812">Transmembrane</keyword>
<proteinExistence type="predicted"/>
<keyword evidence="5" id="KW-1185">Reference proteome</keyword>
<dbReference type="EMBL" id="JOJR01000054">
    <property type="protein sequence ID" value="RCN47949.1"/>
    <property type="molecule type" value="Genomic_DNA"/>
</dbReference>
<evidence type="ECO:0000259" key="3">
    <source>
        <dbReference type="Pfam" id="PF01484"/>
    </source>
</evidence>
<feature type="domain" description="Nematode cuticle collagen N-terminal" evidence="3">
    <location>
        <begin position="17"/>
        <end position="59"/>
    </location>
</feature>
<dbReference type="STRING" id="29170.A0A368GX83"/>
<comment type="caution">
    <text evidence="4">The sequence shown here is derived from an EMBL/GenBank/DDBJ whole genome shotgun (WGS) entry which is preliminary data.</text>
</comment>
<protein>
    <recommendedName>
        <fullName evidence="3">Nematode cuticle collagen N-terminal domain-containing protein</fullName>
    </recommendedName>
</protein>
<keyword evidence="2" id="KW-0472">Membrane</keyword>
<reference evidence="4 5" key="1">
    <citation type="submission" date="2014-10" db="EMBL/GenBank/DDBJ databases">
        <title>Draft genome of the hookworm Ancylostoma caninum.</title>
        <authorList>
            <person name="Mitreva M."/>
        </authorList>
    </citation>
    <scope>NUCLEOTIDE SEQUENCE [LARGE SCALE GENOMIC DNA]</scope>
    <source>
        <strain evidence="4 5">Baltimore</strain>
    </source>
</reference>
<dbReference type="GO" id="GO:0042302">
    <property type="term" value="F:structural constituent of cuticle"/>
    <property type="evidence" value="ECO:0007669"/>
    <property type="project" value="InterPro"/>
</dbReference>
<dbReference type="Pfam" id="PF01484">
    <property type="entry name" value="Col_cuticle_N"/>
    <property type="match status" value="1"/>
</dbReference>
<dbReference type="Proteomes" id="UP000252519">
    <property type="component" value="Unassembled WGS sequence"/>
</dbReference>
<gene>
    <name evidence="4" type="ORF">ANCCAN_06001</name>
</gene>
<sequence length="63" mass="6996">MQLSSGQRVAAYRFIAYATAGVAVTTVLFVCISLPVAYNIIYHIKKSANADIHFCKQRNNIYA</sequence>
<dbReference type="OrthoDB" id="5985978at2759"/>
<dbReference type="AlphaFoldDB" id="A0A368GX83"/>
<feature type="transmembrane region" description="Helical" evidence="2">
    <location>
        <begin position="14"/>
        <end position="38"/>
    </location>
</feature>
<accession>A0A368GX83</accession>
<evidence type="ECO:0000313" key="4">
    <source>
        <dbReference type="EMBL" id="RCN47949.1"/>
    </source>
</evidence>
<organism evidence="4 5">
    <name type="scientific">Ancylostoma caninum</name>
    <name type="common">Dog hookworm</name>
    <dbReference type="NCBI Taxonomy" id="29170"/>
    <lineage>
        <taxon>Eukaryota</taxon>
        <taxon>Metazoa</taxon>
        <taxon>Ecdysozoa</taxon>
        <taxon>Nematoda</taxon>
        <taxon>Chromadorea</taxon>
        <taxon>Rhabditida</taxon>
        <taxon>Rhabditina</taxon>
        <taxon>Rhabditomorpha</taxon>
        <taxon>Strongyloidea</taxon>
        <taxon>Ancylostomatidae</taxon>
        <taxon>Ancylostomatinae</taxon>
        <taxon>Ancylostoma</taxon>
    </lineage>
</organism>